<organism evidence="10 11">
    <name type="scientific">Ectothiorhodospira marina</name>
    <dbReference type="NCBI Taxonomy" id="1396821"/>
    <lineage>
        <taxon>Bacteria</taxon>
        <taxon>Pseudomonadati</taxon>
        <taxon>Pseudomonadota</taxon>
        <taxon>Gammaproteobacteria</taxon>
        <taxon>Chromatiales</taxon>
        <taxon>Ectothiorhodospiraceae</taxon>
        <taxon>Ectothiorhodospira</taxon>
    </lineage>
</organism>
<proteinExistence type="inferred from homology"/>
<dbReference type="Pfam" id="PF11967">
    <property type="entry name" value="RecO_N"/>
    <property type="match status" value="1"/>
</dbReference>
<evidence type="ECO:0000313" key="10">
    <source>
        <dbReference type="EMBL" id="SEK87661.1"/>
    </source>
</evidence>
<evidence type="ECO:0000256" key="3">
    <source>
        <dbReference type="ARBA" id="ARBA00021310"/>
    </source>
</evidence>
<dbReference type="GO" id="GO:0006310">
    <property type="term" value="P:DNA recombination"/>
    <property type="evidence" value="ECO:0007669"/>
    <property type="project" value="UniProtKB-UniRule"/>
</dbReference>
<comment type="similarity">
    <text evidence="2 8">Belongs to the RecO family.</text>
</comment>
<feature type="domain" description="DNA replication/recombination mediator RecO N-terminal" evidence="9">
    <location>
        <begin position="5"/>
        <end position="72"/>
    </location>
</feature>
<accession>A0A1H7KLE8</accession>
<dbReference type="HAMAP" id="MF_00201">
    <property type="entry name" value="RecO"/>
    <property type="match status" value="1"/>
</dbReference>
<dbReference type="InterPro" id="IPR003717">
    <property type="entry name" value="RecO"/>
</dbReference>
<dbReference type="NCBIfam" id="TIGR00613">
    <property type="entry name" value="reco"/>
    <property type="match status" value="1"/>
</dbReference>
<evidence type="ECO:0000259" key="9">
    <source>
        <dbReference type="Pfam" id="PF11967"/>
    </source>
</evidence>
<evidence type="ECO:0000256" key="4">
    <source>
        <dbReference type="ARBA" id="ARBA00022763"/>
    </source>
</evidence>
<dbReference type="PANTHER" id="PTHR33991">
    <property type="entry name" value="DNA REPAIR PROTEIN RECO"/>
    <property type="match status" value="1"/>
</dbReference>
<dbReference type="GO" id="GO:0006302">
    <property type="term" value="P:double-strand break repair"/>
    <property type="evidence" value="ECO:0007669"/>
    <property type="project" value="TreeGrafter"/>
</dbReference>
<evidence type="ECO:0000256" key="6">
    <source>
        <dbReference type="ARBA" id="ARBA00023204"/>
    </source>
</evidence>
<evidence type="ECO:0000256" key="1">
    <source>
        <dbReference type="ARBA" id="ARBA00003065"/>
    </source>
</evidence>
<dbReference type="PANTHER" id="PTHR33991:SF1">
    <property type="entry name" value="DNA REPAIR PROTEIN RECO"/>
    <property type="match status" value="1"/>
</dbReference>
<dbReference type="Gene3D" id="2.40.50.140">
    <property type="entry name" value="Nucleic acid-binding proteins"/>
    <property type="match status" value="1"/>
</dbReference>
<comment type="function">
    <text evidence="1 8">Involved in DNA repair and RecF pathway recombination.</text>
</comment>
<dbReference type="InterPro" id="IPR022572">
    <property type="entry name" value="DNA_rep/recomb_RecO_N"/>
</dbReference>
<keyword evidence="6 8" id="KW-0234">DNA repair</keyword>
<protein>
    <recommendedName>
        <fullName evidence="3 8">DNA repair protein RecO</fullName>
    </recommendedName>
    <alternativeName>
        <fullName evidence="7 8">Recombination protein O</fullName>
    </alternativeName>
</protein>
<name>A0A1H7KLE8_9GAMM</name>
<evidence type="ECO:0000256" key="8">
    <source>
        <dbReference type="HAMAP-Rule" id="MF_00201"/>
    </source>
</evidence>
<dbReference type="SUPFAM" id="SSF57863">
    <property type="entry name" value="ArfGap/RecO-like zinc finger"/>
    <property type="match status" value="1"/>
</dbReference>
<gene>
    <name evidence="8" type="primary">recO</name>
    <name evidence="10" type="ORF">SAMN05444515_10647</name>
</gene>
<dbReference type="InterPro" id="IPR037278">
    <property type="entry name" value="ARFGAP/RecO"/>
</dbReference>
<dbReference type="Proteomes" id="UP000199256">
    <property type="component" value="Unassembled WGS sequence"/>
</dbReference>
<keyword evidence="5 8" id="KW-0233">DNA recombination</keyword>
<dbReference type="Gene3D" id="1.20.1440.120">
    <property type="entry name" value="Recombination protein O, C-terminal domain"/>
    <property type="match status" value="1"/>
</dbReference>
<evidence type="ECO:0000256" key="5">
    <source>
        <dbReference type="ARBA" id="ARBA00023172"/>
    </source>
</evidence>
<dbReference type="EMBL" id="FOAA01000006">
    <property type="protein sequence ID" value="SEK87661.1"/>
    <property type="molecule type" value="Genomic_DNA"/>
</dbReference>
<dbReference type="RefSeq" id="WP_090252667.1">
    <property type="nucleotide sequence ID" value="NZ_FOAA01000006.1"/>
</dbReference>
<keyword evidence="11" id="KW-1185">Reference proteome</keyword>
<dbReference type="InterPro" id="IPR042242">
    <property type="entry name" value="RecO_C"/>
</dbReference>
<evidence type="ECO:0000256" key="7">
    <source>
        <dbReference type="ARBA" id="ARBA00033409"/>
    </source>
</evidence>
<dbReference type="Pfam" id="PF02565">
    <property type="entry name" value="RecO_C"/>
    <property type="match status" value="1"/>
</dbReference>
<dbReference type="OrthoDB" id="9804792at2"/>
<reference evidence="11" key="1">
    <citation type="submission" date="2016-10" db="EMBL/GenBank/DDBJ databases">
        <authorList>
            <person name="Varghese N."/>
            <person name="Submissions S."/>
        </authorList>
    </citation>
    <scope>NUCLEOTIDE SEQUENCE [LARGE SCALE GENOMIC DNA]</scope>
    <source>
        <strain evidence="11">DSM 241</strain>
    </source>
</reference>
<dbReference type="AlphaFoldDB" id="A0A1H7KLE8"/>
<dbReference type="SUPFAM" id="SSF50249">
    <property type="entry name" value="Nucleic acid-binding proteins"/>
    <property type="match status" value="1"/>
</dbReference>
<evidence type="ECO:0000256" key="2">
    <source>
        <dbReference type="ARBA" id="ARBA00007452"/>
    </source>
</evidence>
<dbReference type="STRING" id="1396821.SAMN05444515_10647"/>
<evidence type="ECO:0000313" key="11">
    <source>
        <dbReference type="Proteomes" id="UP000199256"/>
    </source>
</evidence>
<dbReference type="InterPro" id="IPR012340">
    <property type="entry name" value="NA-bd_OB-fold"/>
</dbReference>
<keyword evidence="4 8" id="KW-0227">DNA damage</keyword>
<sequence>MSSVSRSIGYVLHARAYRETSQLLELFTASEGRMAAVLRGTRGRGRHAAQPFRRMELAWSGRGQVATLNQCDETSALRLTGDRAICGLYVNELAMKLLPRQIQTPELFEAYERVLHQLTNVGTAVEMPLRQYELALLQWLGEGLEFLSTEALDPVAYYLVRPQHMPYPARAGETDSPYCITGRALAALLRGQLEDREDRRQARRLLRLLLDYHLEGQPLVSRQLIARGRSDATS</sequence>
<dbReference type="GO" id="GO:0043590">
    <property type="term" value="C:bacterial nucleoid"/>
    <property type="evidence" value="ECO:0007669"/>
    <property type="project" value="TreeGrafter"/>
</dbReference>